<protein>
    <submittedName>
        <fullName evidence="4">Multifunctional protein ADE2</fullName>
    </submittedName>
</protein>
<evidence type="ECO:0000259" key="3">
    <source>
        <dbReference type="Pfam" id="PF00731"/>
    </source>
</evidence>
<dbReference type="InterPro" id="IPR000031">
    <property type="entry name" value="PurE_dom"/>
</dbReference>
<dbReference type="AlphaFoldDB" id="A0A5B7IU53"/>
<dbReference type="PANTHER" id="PTHR43599:SF3">
    <property type="entry name" value="SI:DKEY-6E2.2"/>
    <property type="match status" value="1"/>
</dbReference>
<dbReference type="PANTHER" id="PTHR43599">
    <property type="entry name" value="MULTIFUNCTIONAL PROTEIN ADE2"/>
    <property type="match status" value="1"/>
</dbReference>
<evidence type="ECO:0000256" key="1">
    <source>
        <dbReference type="ARBA" id="ARBA00004672"/>
    </source>
</evidence>
<accession>A0A5B7IU53</accession>
<gene>
    <name evidence="4" type="primary">ade5_0</name>
    <name evidence="4" type="ORF">E2C01_080807</name>
</gene>
<dbReference type="EMBL" id="VSRR010070228">
    <property type="protein sequence ID" value="MPC85995.1"/>
    <property type="molecule type" value="Genomic_DNA"/>
</dbReference>
<dbReference type="UniPathway" id="UPA00074">
    <property type="reaction ID" value="UER00130"/>
</dbReference>
<comment type="pathway">
    <text evidence="2">Purine metabolism; IMP biosynthesis via de novo pathway; 5-amino-1-(5-phospho-D-ribosyl)imidazole-4-carboxylate from 5-amino-1-(5-phospho-D-ribosyl)imidazole (carboxylase route): step 1/1.</text>
</comment>
<dbReference type="Proteomes" id="UP000324222">
    <property type="component" value="Unassembled WGS sequence"/>
</dbReference>
<evidence type="ECO:0000313" key="5">
    <source>
        <dbReference type="Proteomes" id="UP000324222"/>
    </source>
</evidence>
<dbReference type="GO" id="GO:0004639">
    <property type="term" value="F:phosphoribosylaminoimidazolesuccinocarboxamide synthase activity"/>
    <property type="evidence" value="ECO:0007669"/>
    <property type="project" value="TreeGrafter"/>
</dbReference>
<comment type="pathway">
    <text evidence="1">Purine metabolism; IMP biosynthesis via de novo pathway; 5-amino-1-(5-phospho-D-ribosyl)imidazole-4-carboxamide from 5-amino-1-(5-phospho-D-ribosyl)imidazole-4-carboxylate: step 1/2.</text>
</comment>
<organism evidence="4 5">
    <name type="scientific">Portunus trituberculatus</name>
    <name type="common">Swimming crab</name>
    <name type="synonym">Neptunus trituberculatus</name>
    <dbReference type="NCBI Taxonomy" id="210409"/>
    <lineage>
        <taxon>Eukaryota</taxon>
        <taxon>Metazoa</taxon>
        <taxon>Ecdysozoa</taxon>
        <taxon>Arthropoda</taxon>
        <taxon>Crustacea</taxon>
        <taxon>Multicrustacea</taxon>
        <taxon>Malacostraca</taxon>
        <taxon>Eumalacostraca</taxon>
        <taxon>Eucarida</taxon>
        <taxon>Decapoda</taxon>
        <taxon>Pleocyemata</taxon>
        <taxon>Brachyura</taxon>
        <taxon>Eubrachyura</taxon>
        <taxon>Portunoidea</taxon>
        <taxon>Portunidae</taxon>
        <taxon>Portuninae</taxon>
        <taxon>Portunus</taxon>
    </lineage>
</organism>
<sequence>MGSASDATHAEAIRTHCTKLGVNCHLRVTSAHKGTEETLAIIAQVCLLPDSSHMIPGCTKMSCKLLSRLVIL</sequence>
<evidence type="ECO:0000256" key="2">
    <source>
        <dbReference type="ARBA" id="ARBA00004747"/>
    </source>
</evidence>
<dbReference type="SUPFAM" id="SSF52255">
    <property type="entry name" value="N5-CAIR mutase (phosphoribosylaminoimidazole carboxylase, PurE)"/>
    <property type="match status" value="1"/>
</dbReference>
<dbReference type="Pfam" id="PF00731">
    <property type="entry name" value="AIRC"/>
    <property type="match status" value="1"/>
</dbReference>
<dbReference type="Gene3D" id="3.40.50.1970">
    <property type="match status" value="1"/>
</dbReference>
<feature type="domain" description="PurE" evidence="3">
    <location>
        <begin position="1"/>
        <end position="44"/>
    </location>
</feature>
<evidence type="ECO:0000313" key="4">
    <source>
        <dbReference type="EMBL" id="MPC85995.1"/>
    </source>
</evidence>
<dbReference type="GO" id="GO:0005829">
    <property type="term" value="C:cytosol"/>
    <property type="evidence" value="ECO:0007669"/>
    <property type="project" value="TreeGrafter"/>
</dbReference>
<keyword evidence="5" id="KW-1185">Reference proteome</keyword>
<dbReference type="GO" id="GO:0006189">
    <property type="term" value="P:'de novo' IMP biosynthetic process"/>
    <property type="evidence" value="ECO:0007669"/>
    <property type="project" value="UniProtKB-UniPathway"/>
</dbReference>
<name>A0A5B7IU53_PORTR</name>
<proteinExistence type="predicted"/>
<comment type="caution">
    <text evidence="4">The sequence shown here is derived from an EMBL/GenBank/DDBJ whole genome shotgun (WGS) entry which is preliminary data.</text>
</comment>
<reference evidence="4 5" key="1">
    <citation type="submission" date="2019-05" db="EMBL/GenBank/DDBJ databases">
        <title>Another draft genome of Portunus trituberculatus and its Hox gene families provides insights of decapod evolution.</title>
        <authorList>
            <person name="Jeong J.-H."/>
            <person name="Song I."/>
            <person name="Kim S."/>
            <person name="Choi T."/>
            <person name="Kim D."/>
            <person name="Ryu S."/>
            <person name="Kim W."/>
        </authorList>
    </citation>
    <scope>NUCLEOTIDE SEQUENCE [LARGE SCALE GENOMIC DNA]</scope>
    <source>
        <tissue evidence="4">Muscle</tissue>
    </source>
</reference>
<dbReference type="InterPro" id="IPR050089">
    <property type="entry name" value="SAICAR_synthetase"/>
</dbReference>